<accession>A0A3N4JDV9</accession>
<proteinExistence type="predicted"/>
<name>A0A3N4JDV9_9PEZI</name>
<dbReference type="OrthoDB" id="5595789at2759"/>
<keyword evidence="2" id="KW-1185">Reference proteome</keyword>
<dbReference type="EMBL" id="ML120429">
    <property type="protein sequence ID" value="RPA95158.1"/>
    <property type="molecule type" value="Genomic_DNA"/>
</dbReference>
<organism evidence="1 2">
    <name type="scientific">Choiromyces venosus 120613-1</name>
    <dbReference type="NCBI Taxonomy" id="1336337"/>
    <lineage>
        <taxon>Eukaryota</taxon>
        <taxon>Fungi</taxon>
        <taxon>Dikarya</taxon>
        <taxon>Ascomycota</taxon>
        <taxon>Pezizomycotina</taxon>
        <taxon>Pezizomycetes</taxon>
        <taxon>Pezizales</taxon>
        <taxon>Tuberaceae</taxon>
        <taxon>Choiromyces</taxon>
    </lineage>
</organism>
<sequence length="85" mass="9592">CSSCGTRLLKNEKDRWCCTKRKSHLPALPSYSTNLTNLFINSTFNISANSRKLNNLFSFTLLAISVGFKNLPILSNMAITDRIYC</sequence>
<gene>
    <name evidence="1" type="ORF">L873DRAFT_1698954</name>
</gene>
<evidence type="ECO:0000313" key="1">
    <source>
        <dbReference type="EMBL" id="RPA95158.1"/>
    </source>
</evidence>
<evidence type="ECO:0000313" key="2">
    <source>
        <dbReference type="Proteomes" id="UP000276215"/>
    </source>
</evidence>
<dbReference type="Proteomes" id="UP000276215">
    <property type="component" value="Unassembled WGS sequence"/>
</dbReference>
<reference evidence="1 2" key="1">
    <citation type="journal article" date="2018" name="Nat. Ecol. Evol.">
        <title>Pezizomycetes genomes reveal the molecular basis of ectomycorrhizal truffle lifestyle.</title>
        <authorList>
            <person name="Murat C."/>
            <person name="Payen T."/>
            <person name="Noel B."/>
            <person name="Kuo A."/>
            <person name="Morin E."/>
            <person name="Chen J."/>
            <person name="Kohler A."/>
            <person name="Krizsan K."/>
            <person name="Balestrini R."/>
            <person name="Da Silva C."/>
            <person name="Montanini B."/>
            <person name="Hainaut M."/>
            <person name="Levati E."/>
            <person name="Barry K.W."/>
            <person name="Belfiori B."/>
            <person name="Cichocki N."/>
            <person name="Clum A."/>
            <person name="Dockter R.B."/>
            <person name="Fauchery L."/>
            <person name="Guy J."/>
            <person name="Iotti M."/>
            <person name="Le Tacon F."/>
            <person name="Lindquist E.A."/>
            <person name="Lipzen A."/>
            <person name="Malagnac F."/>
            <person name="Mello A."/>
            <person name="Molinier V."/>
            <person name="Miyauchi S."/>
            <person name="Poulain J."/>
            <person name="Riccioni C."/>
            <person name="Rubini A."/>
            <person name="Sitrit Y."/>
            <person name="Splivallo R."/>
            <person name="Traeger S."/>
            <person name="Wang M."/>
            <person name="Zifcakova L."/>
            <person name="Wipf D."/>
            <person name="Zambonelli A."/>
            <person name="Paolocci F."/>
            <person name="Nowrousian M."/>
            <person name="Ottonello S."/>
            <person name="Baldrian P."/>
            <person name="Spatafora J.W."/>
            <person name="Henrissat B."/>
            <person name="Nagy L.G."/>
            <person name="Aury J.M."/>
            <person name="Wincker P."/>
            <person name="Grigoriev I.V."/>
            <person name="Bonfante P."/>
            <person name="Martin F.M."/>
        </authorList>
    </citation>
    <scope>NUCLEOTIDE SEQUENCE [LARGE SCALE GENOMIC DNA]</scope>
    <source>
        <strain evidence="1 2">120613-1</strain>
    </source>
</reference>
<feature type="non-terminal residue" evidence="1">
    <location>
        <position position="1"/>
    </location>
</feature>
<dbReference type="AlphaFoldDB" id="A0A3N4JDV9"/>
<protein>
    <submittedName>
        <fullName evidence="1">Uncharacterized protein</fullName>
    </submittedName>
</protein>